<comment type="caution">
    <text evidence="3">The sequence shown here is derived from an EMBL/GenBank/DDBJ whole genome shotgun (WGS) entry which is preliminary data.</text>
</comment>
<feature type="transmembrane region" description="Helical" evidence="2">
    <location>
        <begin position="19"/>
        <end position="39"/>
    </location>
</feature>
<evidence type="ECO:0000313" key="3">
    <source>
        <dbReference type="EMBL" id="RMX42881.1"/>
    </source>
</evidence>
<dbReference type="EMBL" id="RCHS01003253">
    <property type="protein sequence ID" value="RMX42881.1"/>
    <property type="molecule type" value="Genomic_DNA"/>
</dbReference>
<name>A0A3M6TNK0_POCDA</name>
<keyword evidence="4" id="KW-1185">Reference proteome</keyword>
<protein>
    <submittedName>
        <fullName evidence="3">Uncharacterized protein</fullName>
    </submittedName>
</protein>
<dbReference type="Proteomes" id="UP000275408">
    <property type="component" value="Unassembled WGS sequence"/>
</dbReference>
<evidence type="ECO:0000256" key="2">
    <source>
        <dbReference type="SAM" id="Phobius"/>
    </source>
</evidence>
<gene>
    <name evidence="3" type="ORF">pdam_00005163</name>
</gene>
<evidence type="ECO:0000313" key="4">
    <source>
        <dbReference type="Proteomes" id="UP000275408"/>
    </source>
</evidence>
<proteinExistence type="predicted"/>
<reference evidence="3 4" key="1">
    <citation type="journal article" date="2018" name="Sci. Rep.">
        <title>Comparative analysis of the Pocillopora damicornis genome highlights role of immune system in coral evolution.</title>
        <authorList>
            <person name="Cunning R."/>
            <person name="Bay R.A."/>
            <person name="Gillette P."/>
            <person name="Baker A.C."/>
            <person name="Traylor-Knowles N."/>
        </authorList>
    </citation>
    <scope>NUCLEOTIDE SEQUENCE [LARGE SCALE GENOMIC DNA]</scope>
    <source>
        <strain evidence="3">RSMAS</strain>
        <tissue evidence="3">Whole animal</tissue>
    </source>
</reference>
<feature type="region of interest" description="Disordered" evidence="1">
    <location>
        <begin position="57"/>
        <end position="87"/>
    </location>
</feature>
<organism evidence="3 4">
    <name type="scientific">Pocillopora damicornis</name>
    <name type="common">Cauliflower coral</name>
    <name type="synonym">Millepora damicornis</name>
    <dbReference type="NCBI Taxonomy" id="46731"/>
    <lineage>
        <taxon>Eukaryota</taxon>
        <taxon>Metazoa</taxon>
        <taxon>Cnidaria</taxon>
        <taxon>Anthozoa</taxon>
        <taxon>Hexacorallia</taxon>
        <taxon>Scleractinia</taxon>
        <taxon>Astrocoeniina</taxon>
        <taxon>Pocilloporidae</taxon>
        <taxon>Pocillopora</taxon>
    </lineage>
</organism>
<sequence>MCDDGHCIPGGRRDTTVSLVFGVLIVVIVVFLCCCCIMLKDEAQGNRKIPPRVVTTDAETSRMRHIQQNEQMGSNEVSSVNELPQHEEARNQISDTIAYSCLQSYIDDRYNTEAPPPSYEEVMGAS</sequence>
<keyword evidence="2" id="KW-0472">Membrane</keyword>
<accession>A0A3M6TNK0</accession>
<dbReference type="AlphaFoldDB" id="A0A3M6TNK0"/>
<feature type="compositionally biased region" description="Polar residues" evidence="1">
    <location>
        <begin position="66"/>
        <end position="82"/>
    </location>
</feature>
<keyword evidence="2" id="KW-1133">Transmembrane helix</keyword>
<keyword evidence="2" id="KW-0812">Transmembrane</keyword>
<evidence type="ECO:0000256" key="1">
    <source>
        <dbReference type="SAM" id="MobiDB-lite"/>
    </source>
</evidence>